<keyword evidence="6" id="KW-1185">Reference proteome</keyword>
<organism evidence="5 6">
    <name type="scientific">Comamonas flocculans</name>
    <dbReference type="NCBI Taxonomy" id="2597701"/>
    <lineage>
        <taxon>Bacteria</taxon>
        <taxon>Pseudomonadati</taxon>
        <taxon>Pseudomonadota</taxon>
        <taxon>Betaproteobacteria</taxon>
        <taxon>Burkholderiales</taxon>
        <taxon>Comamonadaceae</taxon>
        <taxon>Comamonas</taxon>
    </lineage>
</organism>
<dbReference type="SMART" id="SM00028">
    <property type="entry name" value="TPR"/>
    <property type="match status" value="5"/>
</dbReference>
<dbReference type="EMBL" id="CP042344">
    <property type="protein sequence ID" value="QEA11749.1"/>
    <property type="molecule type" value="Genomic_DNA"/>
</dbReference>
<evidence type="ECO:0000313" key="6">
    <source>
        <dbReference type="Proteomes" id="UP000321199"/>
    </source>
</evidence>
<dbReference type="Pfam" id="PF13432">
    <property type="entry name" value="TPR_16"/>
    <property type="match status" value="1"/>
</dbReference>
<dbReference type="KEGG" id="cof:FOZ74_01095"/>
<dbReference type="SUPFAM" id="SSF53335">
    <property type="entry name" value="S-adenosyl-L-methionine-dependent methyltransferases"/>
    <property type="match status" value="1"/>
</dbReference>
<gene>
    <name evidence="5" type="ORF">FOZ74_01095</name>
</gene>
<evidence type="ECO:0000256" key="1">
    <source>
        <dbReference type="ARBA" id="ARBA00022737"/>
    </source>
</evidence>
<accession>A0A5B8RPY8</accession>
<dbReference type="InterPro" id="IPR029063">
    <property type="entry name" value="SAM-dependent_MTases_sf"/>
</dbReference>
<protein>
    <submittedName>
        <fullName evidence="5">Tetratricopeptide repeat protein</fullName>
    </submittedName>
</protein>
<sequence>MNTTAAQADPIRPYLETARTQMGQGQLREAALTLNEAQKIAPGDARIFMLAGLMAEKSGNVKGAFEMLRKSVATAPGWSPGLLELALLLARQNQFAEALEKAEEVARLEPKNPLVLAGVVDIAHRAGHTEMAVRHLRRGLELVPGDPQLRRLLARDLSTLGQYDEALQVWGGLLAQDPHDREALFGRVNTCVAMGRPTDAAADTATLAQLLPDDPVVAYYGQLASGETPAHQPVELNRALFDGMAELYDQHVVRGLGYRLPKIVADKILQRYPQKHLNVLDLGCGTGLLGVCLGRLDGFLIGVEVSQKMIEQAARHKVYDRFHTVDLNEALAATPEAQYEVLAALDVFIYTGELSRAMADAHRILQPAGDFYFSCELAPEEGADLILQPNGRYAHKRSHVARLCREAGFESVEIEELDLRREAGAAVRGILVRAHKAPA</sequence>
<evidence type="ECO:0000256" key="3">
    <source>
        <dbReference type="PROSITE-ProRule" id="PRU00339"/>
    </source>
</evidence>
<dbReference type="PANTHER" id="PTHR45586">
    <property type="entry name" value="TPR REPEAT-CONTAINING PROTEIN PA4667"/>
    <property type="match status" value="1"/>
</dbReference>
<reference evidence="5 6" key="1">
    <citation type="submission" date="2019-07" db="EMBL/GenBank/DDBJ databases">
        <title>Complete genome sequence of Comamonas sp. NLF 7-7 isolated from livestock.</title>
        <authorList>
            <person name="Kim D.H."/>
            <person name="Kim J.G."/>
        </authorList>
    </citation>
    <scope>NUCLEOTIDE SEQUENCE [LARGE SCALE GENOMIC DNA]</scope>
    <source>
        <strain evidence="5 6">NLF 7-7</strain>
    </source>
</reference>
<name>A0A5B8RPY8_9BURK</name>
<dbReference type="InterPro" id="IPR011990">
    <property type="entry name" value="TPR-like_helical_dom_sf"/>
</dbReference>
<dbReference type="AlphaFoldDB" id="A0A5B8RPY8"/>
<keyword evidence="1" id="KW-0677">Repeat</keyword>
<feature type="domain" description="Methyltransferase" evidence="4">
    <location>
        <begin position="279"/>
        <end position="369"/>
    </location>
</feature>
<proteinExistence type="predicted"/>
<dbReference type="Gene3D" id="1.25.40.10">
    <property type="entry name" value="Tetratricopeptide repeat domain"/>
    <property type="match status" value="1"/>
</dbReference>
<dbReference type="PROSITE" id="PS50005">
    <property type="entry name" value="TPR"/>
    <property type="match status" value="1"/>
</dbReference>
<dbReference type="Proteomes" id="UP000321199">
    <property type="component" value="Chromosome"/>
</dbReference>
<dbReference type="Pfam" id="PF14559">
    <property type="entry name" value="TPR_19"/>
    <property type="match status" value="2"/>
</dbReference>
<evidence type="ECO:0000256" key="2">
    <source>
        <dbReference type="ARBA" id="ARBA00022803"/>
    </source>
</evidence>
<dbReference type="Gene3D" id="3.40.50.150">
    <property type="entry name" value="Vaccinia Virus protein VP39"/>
    <property type="match status" value="1"/>
</dbReference>
<dbReference type="PANTHER" id="PTHR45586:SF1">
    <property type="entry name" value="LIPOPOLYSACCHARIDE ASSEMBLY PROTEIN B"/>
    <property type="match status" value="1"/>
</dbReference>
<dbReference type="SUPFAM" id="SSF48452">
    <property type="entry name" value="TPR-like"/>
    <property type="match status" value="1"/>
</dbReference>
<dbReference type="InterPro" id="IPR019734">
    <property type="entry name" value="TPR_rpt"/>
</dbReference>
<dbReference type="RefSeq" id="WP_146911248.1">
    <property type="nucleotide sequence ID" value="NZ_CP042344.1"/>
</dbReference>
<dbReference type="Pfam" id="PF13649">
    <property type="entry name" value="Methyltransf_25"/>
    <property type="match status" value="1"/>
</dbReference>
<dbReference type="InterPro" id="IPR051012">
    <property type="entry name" value="CellSynth/LPSAsmb/PSIAsmb"/>
</dbReference>
<dbReference type="InterPro" id="IPR041698">
    <property type="entry name" value="Methyltransf_25"/>
</dbReference>
<feature type="repeat" description="TPR" evidence="3">
    <location>
        <begin position="79"/>
        <end position="112"/>
    </location>
</feature>
<evidence type="ECO:0000313" key="5">
    <source>
        <dbReference type="EMBL" id="QEA11749.1"/>
    </source>
</evidence>
<evidence type="ECO:0000259" key="4">
    <source>
        <dbReference type="Pfam" id="PF13649"/>
    </source>
</evidence>
<dbReference type="OrthoDB" id="9809392at2"/>
<dbReference type="CDD" id="cd02440">
    <property type="entry name" value="AdoMet_MTases"/>
    <property type="match status" value="1"/>
</dbReference>
<keyword evidence="2 3" id="KW-0802">TPR repeat</keyword>